<feature type="region of interest" description="Disordered" evidence="1">
    <location>
        <begin position="104"/>
        <end position="150"/>
    </location>
</feature>
<proteinExistence type="predicted"/>
<dbReference type="EMBL" id="CP020613">
    <property type="protein sequence ID" value="ARJ70987.1"/>
    <property type="molecule type" value="Genomic_DNA"/>
</dbReference>
<dbReference type="PANTHER" id="PTHR30363">
    <property type="entry name" value="HTH-TYPE TRANSCRIPTIONAL REGULATOR SRLR-RELATED"/>
    <property type="match status" value="1"/>
</dbReference>
<geneLocation type="plasmid" evidence="3 4">
    <name>unnamed</name>
</geneLocation>
<dbReference type="SUPFAM" id="SSF100950">
    <property type="entry name" value="NagB/RpiA/CoA transferase-like"/>
    <property type="match status" value="1"/>
</dbReference>
<accession>A0A1W6D1K1</accession>
<dbReference type="Pfam" id="PF00455">
    <property type="entry name" value="DeoRC"/>
    <property type="match status" value="1"/>
</dbReference>
<dbReference type="PANTHER" id="PTHR30363:SF8">
    <property type="entry name" value="DEOXYRIBOSE OPERON REPRESSOR"/>
    <property type="match status" value="1"/>
</dbReference>
<reference evidence="3 4" key="1">
    <citation type="submission" date="2017-03" db="EMBL/GenBank/DDBJ databases">
        <title>Genome sequence of Paracoccus contaminans isolated from a water microcosm.</title>
        <authorList>
            <person name="Aurass P."/>
            <person name="Karste S."/>
            <person name="Trost E."/>
            <person name="Glaeser S.P."/>
            <person name="Kaempfer P."/>
            <person name="Flieger A."/>
        </authorList>
    </citation>
    <scope>NUCLEOTIDE SEQUENCE [LARGE SCALE GENOMIC DNA]</scope>
    <source>
        <strain evidence="4">RKI 16-01929T\LMG 29738T\CCM 8701T\CIP 111112T</strain>
        <plasmid evidence="4">Plasmid unnamed</plasmid>
    </source>
</reference>
<sequence length="320" mass="34412">MRVVRAMQMLAMGRPVWPVMSGTMQALLPDGPAARRGLTRLIRAEVDTWPEEPCADPPTDRASRALLRGPCRPCRAAGGTERIDPPAKRRRLTASLRMAPPRGGALVAADRSPGRRPAFSRGGCGAAGPGVRQRQSPRLAGDPSMARPDDRQARTDALLTMTGLGGSIRLRDAAARLGVAEMTLRRDAARPGSPLRCLGGWLVPSGVAPEYDLRAETRRNAEAKRAAARHALDLIAPGERIFLDCGTTTPHLAQMLPDGVRVVTHSLPVARLLAARGGWGSSCWAGHIIHNRPRFTRSRRPGWGGSTWRCCRPGGWRAGG</sequence>
<dbReference type="Proteomes" id="UP000193017">
    <property type="component" value="Plasmid unnamed"/>
</dbReference>
<dbReference type="InterPro" id="IPR037171">
    <property type="entry name" value="NagB/RpiA_transferase-like"/>
</dbReference>
<keyword evidence="3" id="KW-0614">Plasmid</keyword>
<evidence type="ECO:0000313" key="3">
    <source>
        <dbReference type="EMBL" id="ARJ70987.1"/>
    </source>
</evidence>
<dbReference type="KEGG" id="pcon:B0A89_14245"/>
<feature type="domain" description="DeoR-like transcriptional repressor C-terminal sensor" evidence="2">
    <location>
        <begin position="220"/>
        <end position="277"/>
    </location>
</feature>
<dbReference type="InterPro" id="IPR014036">
    <property type="entry name" value="DeoR-like_C"/>
</dbReference>
<evidence type="ECO:0000259" key="2">
    <source>
        <dbReference type="Pfam" id="PF00455"/>
    </source>
</evidence>
<evidence type="ECO:0000313" key="4">
    <source>
        <dbReference type="Proteomes" id="UP000193017"/>
    </source>
</evidence>
<gene>
    <name evidence="3" type="ORF">B0A89_14245</name>
</gene>
<dbReference type="AlphaFoldDB" id="A0A1W6D1K1"/>
<organism evidence="3 4">
    <name type="scientific">Paracoccus contaminans</name>
    <dbReference type="NCBI Taxonomy" id="1945662"/>
    <lineage>
        <taxon>Bacteria</taxon>
        <taxon>Pseudomonadati</taxon>
        <taxon>Pseudomonadota</taxon>
        <taxon>Alphaproteobacteria</taxon>
        <taxon>Rhodobacterales</taxon>
        <taxon>Paracoccaceae</taxon>
        <taxon>Paracoccus</taxon>
    </lineage>
</organism>
<keyword evidence="4" id="KW-1185">Reference proteome</keyword>
<evidence type="ECO:0000256" key="1">
    <source>
        <dbReference type="SAM" id="MobiDB-lite"/>
    </source>
</evidence>
<name>A0A1W6D1K1_9RHOB</name>
<dbReference type="OrthoDB" id="9797223at2"/>
<dbReference type="InterPro" id="IPR050313">
    <property type="entry name" value="Carb_Metab_HTH_regulators"/>
</dbReference>
<protein>
    <recommendedName>
        <fullName evidence="2">DeoR-like transcriptional repressor C-terminal sensor domain-containing protein</fullName>
    </recommendedName>
</protein>